<gene>
    <name evidence="3" type="ORF">FZO89_00030</name>
</gene>
<evidence type="ECO:0000256" key="1">
    <source>
        <dbReference type="ARBA" id="ARBA00022801"/>
    </source>
</evidence>
<dbReference type="Pfam" id="PF00857">
    <property type="entry name" value="Isochorismatase"/>
    <property type="match status" value="1"/>
</dbReference>
<dbReference type="PANTHER" id="PTHR43540:SF6">
    <property type="entry name" value="ISOCHORISMATASE-LIKE DOMAIN-CONTAINING PROTEIN"/>
    <property type="match status" value="1"/>
</dbReference>
<dbReference type="InterPro" id="IPR000868">
    <property type="entry name" value="Isochorismatase-like_dom"/>
</dbReference>
<keyword evidence="4" id="KW-1185">Reference proteome</keyword>
<dbReference type="InterPro" id="IPR050272">
    <property type="entry name" value="Isochorismatase-like_hydrls"/>
</dbReference>
<dbReference type="InterPro" id="IPR036380">
    <property type="entry name" value="Isochorismatase-like_sf"/>
</dbReference>
<dbReference type="GO" id="GO:0016787">
    <property type="term" value="F:hydrolase activity"/>
    <property type="evidence" value="ECO:0007669"/>
    <property type="project" value="UniProtKB-KW"/>
</dbReference>
<dbReference type="EMBL" id="VTFT01000001">
    <property type="protein sequence ID" value="TYT24802.1"/>
    <property type="molecule type" value="Genomic_DNA"/>
</dbReference>
<dbReference type="SUPFAM" id="SSF52499">
    <property type="entry name" value="Isochorismatase-like hydrolases"/>
    <property type="match status" value="1"/>
</dbReference>
<dbReference type="Gene3D" id="3.40.50.850">
    <property type="entry name" value="Isochorismatase-like"/>
    <property type="match status" value="1"/>
</dbReference>
<protein>
    <submittedName>
        <fullName evidence="3">Cysteine hydrolase</fullName>
    </submittedName>
</protein>
<name>A0A5D4XPF6_9GAMM</name>
<evidence type="ECO:0000259" key="2">
    <source>
        <dbReference type="Pfam" id="PF00857"/>
    </source>
</evidence>
<sequence>MARPHAPVALLIVDMVNLLDFPDADRMAPSAIAAARRIKVLRERFHGRDWPVVFANDNFARWRSDFRELVALAAHGEGAPREIAELLAPDPRDYFILKPKHSAFLATPLPVLLGKLGVRRLLLTGMALESCILATAADANAREFEVAIVRDAVAGLPALRRSALEALSGSGTARLVDSRGALRWAAAGD</sequence>
<dbReference type="RefSeq" id="WP_149101352.1">
    <property type="nucleotide sequence ID" value="NZ_VTFT01000001.1"/>
</dbReference>
<proteinExistence type="predicted"/>
<feature type="domain" description="Isochorismatase-like" evidence="2">
    <location>
        <begin position="9"/>
        <end position="168"/>
    </location>
</feature>
<dbReference type="PANTHER" id="PTHR43540">
    <property type="entry name" value="PEROXYUREIDOACRYLATE/UREIDOACRYLATE AMIDOHYDROLASE-RELATED"/>
    <property type="match status" value="1"/>
</dbReference>
<dbReference type="CDD" id="cd00431">
    <property type="entry name" value="cysteine_hydrolases"/>
    <property type="match status" value="1"/>
</dbReference>
<dbReference type="AlphaFoldDB" id="A0A5D4XPF6"/>
<keyword evidence="1 3" id="KW-0378">Hydrolase</keyword>
<organism evidence="3 4">
    <name type="scientific">Luteimonas viscosa</name>
    <dbReference type="NCBI Taxonomy" id="1132694"/>
    <lineage>
        <taxon>Bacteria</taxon>
        <taxon>Pseudomonadati</taxon>
        <taxon>Pseudomonadota</taxon>
        <taxon>Gammaproteobacteria</taxon>
        <taxon>Lysobacterales</taxon>
        <taxon>Lysobacteraceae</taxon>
        <taxon>Luteimonas</taxon>
    </lineage>
</organism>
<evidence type="ECO:0000313" key="4">
    <source>
        <dbReference type="Proteomes" id="UP000324973"/>
    </source>
</evidence>
<dbReference type="Proteomes" id="UP000324973">
    <property type="component" value="Unassembled WGS sequence"/>
</dbReference>
<dbReference type="OrthoDB" id="9807387at2"/>
<evidence type="ECO:0000313" key="3">
    <source>
        <dbReference type="EMBL" id="TYT24802.1"/>
    </source>
</evidence>
<reference evidence="3 4" key="1">
    <citation type="submission" date="2019-08" db="EMBL/GenBank/DDBJ databases">
        <title>Luteimonas viscosus sp. nov., isolated from soil of a sunflower field.</title>
        <authorList>
            <person name="Jianli Z."/>
            <person name="Ying Z."/>
        </authorList>
    </citation>
    <scope>NUCLEOTIDE SEQUENCE [LARGE SCALE GENOMIC DNA]</scope>
    <source>
        <strain evidence="3 4">XBU10</strain>
    </source>
</reference>
<accession>A0A5D4XPF6</accession>
<comment type="caution">
    <text evidence="3">The sequence shown here is derived from an EMBL/GenBank/DDBJ whole genome shotgun (WGS) entry which is preliminary data.</text>
</comment>